<protein>
    <submittedName>
        <fullName evidence="2">Uncharacterized protein</fullName>
    </submittedName>
</protein>
<organism evidence="2 3">
    <name type="scientific">Macrostomum lignano</name>
    <dbReference type="NCBI Taxonomy" id="282301"/>
    <lineage>
        <taxon>Eukaryota</taxon>
        <taxon>Metazoa</taxon>
        <taxon>Spiralia</taxon>
        <taxon>Lophotrochozoa</taxon>
        <taxon>Platyhelminthes</taxon>
        <taxon>Rhabditophora</taxon>
        <taxon>Macrostomorpha</taxon>
        <taxon>Macrostomida</taxon>
        <taxon>Macrostomidae</taxon>
        <taxon>Macrostomum</taxon>
    </lineage>
</organism>
<gene>
    <name evidence="2" type="ORF">BOX15_Mlig028262g2</name>
</gene>
<evidence type="ECO:0000313" key="3">
    <source>
        <dbReference type="Proteomes" id="UP000215902"/>
    </source>
</evidence>
<feature type="transmembrane region" description="Helical" evidence="1">
    <location>
        <begin position="24"/>
        <end position="45"/>
    </location>
</feature>
<keyword evidence="1" id="KW-0472">Membrane</keyword>
<keyword evidence="3" id="KW-1185">Reference proteome</keyword>
<reference evidence="2 3" key="1">
    <citation type="submission" date="2017-06" db="EMBL/GenBank/DDBJ databases">
        <title>A platform for efficient transgenesis in Macrostomum lignano, a flatworm model organism for stem cell research.</title>
        <authorList>
            <person name="Berezikov E."/>
        </authorList>
    </citation>
    <scope>NUCLEOTIDE SEQUENCE [LARGE SCALE GENOMIC DNA]</scope>
    <source>
        <strain evidence="2">DV1</strain>
        <tissue evidence="2">Whole organism</tissue>
    </source>
</reference>
<dbReference type="AlphaFoldDB" id="A0A267GYH3"/>
<keyword evidence="1" id="KW-1133">Transmembrane helix</keyword>
<dbReference type="Proteomes" id="UP000215902">
    <property type="component" value="Unassembled WGS sequence"/>
</dbReference>
<feature type="non-terminal residue" evidence="2">
    <location>
        <position position="1"/>
    </location>
</feature>
<comment type="caution">
    <text evidence="2">The sequence shown here is derived from an EMBL/GenBank/DDBJ whole genome shotgun (WGS) entry which is preliminary data.</text>
</comment>
<evidence type="ECO:0000313" key="2">
    <source>
        <dbReference type="EMBL" id="PAA91066.1"/>
    </source>
</evidence>
<dbReference type="EMBL" id="NIVC01000095">
    <property type="protein sequence ID" value="PAA91066.1"/>
    <property type="molecule type" value="Genomic_DNA"/>
</dbReference>
<proteinExistence type="predicted"/>
<name>A0A267GYH3_9PLAT</name>
<feature type="transmembrane region" description="Helical" evidence="1">
    <location>
        <begin position="84"/>
        <end position="107"/>
    </location>
</feature>
<keyword evidence="1" id="KW-0812">Transmembrane</keyword>
<evidence type="ECO:0000256" key="1">
    <source>
        <dbReference type="SAM" id="Phobius"/>
    </source>
</evidence>
<sequence>CNDTRHASSTIFLQKIQRAKLQTAPTATITMTLYHFLLFIISALLSLVQSTLAQQQCLKSLIKEINTVVSGKLVKVGVQEKYQVIFTSTFISGLLCVLSICIGIATYDSALKRDWVKELEEHETARHTAKVRAVCALHGVSACACMGKYILGRAVDGTITQEQDANELWAQQMKPTEANEEYRDHVD</sequence>
<accession>A0A267GYH3</accession>